<keyword evidence="1" id="KW-1133">Transmembrane helix</keyword>
<organism evidence="2 3">
    <name type="scientific">Saccharopolyspora cebuensis</name>
    <dbReference type="NCBI Taxonomy" id="418759"/>
    <lineage>
        <taxon>Bacteria</taxon>
        <taxon>Bacillati</taxon>
        <taxon>Actinomycetota</taxon>
        <taxon>Actinomycetes</taxon>
        <taxon>Pseudonocardiales</taxon>
        <taxon>Pseudonocardiaceae</taxon>
        <taxon>Saccharopolyspora</taxon>
    </lineage>
</organism>
<evidence type="ECO:0008006" key="4">
    <source>
        <dbReference type="Google" id="ProtNLM"/>
    </source>
</evidence>
<evidence type="ECO:0000313" key="2">
    <source>
        <dbReference type="EMBL" id="MEY8040581.1"/>
    </source>
</evidence>
<feature type="transmembrane region" description="Helical" evidence="1">
    <location>
        <begin position="36"/>
        <end position="58"/>
    </location>
</feature>
<accession>A0ABV4CHR9</accession>
<keyword evidence="1" id="KW-0812">Transmembrane</keyword>
<proteinExistence type="predicted"/>
<sequence>MSNVKTIAIGVVMVVVGLVLRFYGGDTEIGPFELQTVGNVVAIIGGVEIVVALAYVFFPGKNKKLD</sequence>
<comment type="caution">
    <text evidence="2">The sequence shown here is derived from an EMBL/GenBank/DDBJ whole genome shotgun (WGS) entry which is preliminary data.</text>
</comment>
<gene>
    <name evidence="2" type="ORF">AB8O55_14340</name>
</gene>
<dbReference type="EMBL" id="JBGEHV010000023">
    <property type="protein sequence ID" value="MEY8040581.1"/>
    <property type="molecule type" value="Genomic_DNA"/>
</dbReference>
<name>A0ABV4CHR9_9PSEU</name>
<dbReference type="Proteomes" id="UP001564626">
    <property type="component" value="Unassembled WGS sequence"/>
</dbReference>
<keyword evidence="3" id="KW-1185">Reference proteome</keyword>
<protein>
    <recommendedName>
        <fullName evidence="4">DUF3098 domain-containing protein</fullName>
    </recommendedName>
</protein>
<dbReference type="RefSeq" id="WP_345367196.1">
    <property type="nucleotide sequence ID" value="NZ_BAABII010000018.1"/>
</dbReference>
<reference evidence="2 3" key="1">
    <citation type="submission" date="2024-08" db="EMBL/GenBank/DDBJ databases">
        <title>Genome mining of Saccharopolyspora cebuensis PGLac3 from Nigerian medicinal plant.</title>
        <authorList>
            <person name="Ezeobiora C.E."/>
            <person name="Igbokwe N.H."/>
            <person name="Amin D.H."/>
            <person name="Mendie U.E."/>
        </authorList>
    </citation>
    <scope>NUCLEOTIDE SEQUENCE [LARGE SCALE GENOMIC DNA]</scope>
    <source>
        <strain evidence="2 3">PGLac3</strain>
    </source>
</reference>
<feature type="transmembrane region" description="Helical" evidence="1">
    <location>
        <begin position="7"/>
        <end position="24"/>
    </location>
</feature>
<keyword evidence="1" id="KW-0472">Membrane</keyword>
<evidence type="ECO:0000256" key="1">
    <source>
        <dbReference type="SAM" id="Phobius"/>
    </source>
</evidence>
<evidence type="ECO:0000313" key="3">
    <source>
        <dbReference type="Proteomes" id="UP001564626"/>
    </source>
</evidence>